<evidence type="ECO:0000313" key="5">
    <source>
        <dbReference type="EMBL" id="EMD23638.1"/>
    </source>
</evidence>
<comment type="caution">
    <text evidence="5">The sequence shown here is derived from an EMBL/GenBank/DDBJ whole genome shotgun (WGS) entry which is preliminary data.</text>
</comment>
<dbReference type="Proteomes" id="UP000188551">
    <property type="component" value="Unassembled WGS sequence"/>
</dbReference>
<organism evidence="5 7">
    <name type="scientific">Amycolatopsis azurea DSM 43854</name>
    <dbReference type="NCBI Taxonomy" id="1238180"/>
    <lineage>
        <taxon>Bacteria</taxon>
        <taxon>Bacillati</taxon>
        <taxon>Actinomycetota</taxon>
        <taxon>Actinomycetes</taxon>
        <taxon>Pseudonocardiales</taxon>
        <taxon>Pseudonocardiaceae</taxon>
        <taxon>Amycolatopsis</taxon>
    </lineage>
</organism>
<dbReference type="GO" id="GO:0042597">
    <property type="term" value="C:periplasmic space"/>
    <property type="evidence" value="ECO:0007669"/>
    <property type="project" value="UniProtKB-SubCell"/>
</dbReference>
<evidence type="ECO:0000313" key="6">
    <source>
        <dbReference type="EMBL" id="OOC01094.1"/>
    </source>
</evidence>
<sequence length="407" mass="43640">MAGTAYDGDLERRLASLREAMFQASYARNDPARQREFLERIFEGTQSQDSSFVSVVEARGPRDGVVEVAPASVPDLVAARRKRRNLVVTAAAAVVLCVVGVCYGVLRQGGGGAQEGAGQAAKLRIGLLNVVDTAPLYRALDQGYFKDEHIDIEIEKVRGGPDAIRELVQKKIDIAFTSYPGALTAQSKGVADLKILAAAYTARNSHLMLMGLGDGPLTHPSDVRGKRIAVTATGSISDIGMALALRDANVAPGSIEWVPMFMDDMLAALKRGDVDGAVMAEPYVTRAEQAGAVPVLDVTLGRRALLPLSGWFVTSGQVESQAKVLRAFQSALARGARDVQRPDVRDSVLTKYLEVDPAFVDDVRIATYPETVDPTEIQKVADLMLANGFLAAPLDVRKLVLRWPSGG</sequence>
<dbReference type="AlphaFoldDB" id="M2PGW4"/>
<keyword evidence="8" id="KW-1185">Reference proteome</keyword>
<evidence type="ECO:0000313" key="8">
    <source>
        <dbReference type="Proteomes" id="UP000188551"/>
    </source>
</evidence>
<comment type="similarity">
    <text evidence="2">Belongs to the bacterial solute-binding protein SsuA/TauA family.</text>
</comment>
<dbReference type="PANTHER" id="PTHR30024">
    <property type="entry name" value="ALIPHATIC SULFONATES-BINDING PROTEIN-RELATED"/>
    <property type="match status" value="1"/>
</dbReference>
<name>M2PGW4_9PSEU</name>
<evidence type="ECO:0000256" key="1">
    <source>
        <dbReference type="ARBA" id="ARBA00004418"/>
    </source>
</evidence>
<evidence type="ECO:0000256" key="2">
    <source>
        <dbReference type="ARBA" id="ARBA00010742"/>
    </source>
</evidence>
<evidence type="ECO:0000256" key="4">
    <source>
        <dbReference type="SAM" id="Phobius"/>
    </source>
</evidence>
<keyword evidence="4" id="KW-0812">Transmembrane</keyword>
<dbReference type="PANTHER" id="PTHR30024:SF47">
    <property type="entry name" value="TAURINE-BINDING PERIPLASMIC PROTEIN"/>
    <property type="match status" value="1"/>
</dbReference>
<keyword evidence="3" id="KW-0732">Signal</keyword>
<dbReference type="Gene3D" id="3.40.190.10">
    <property type="entry name" value="Periplasmic binding protein-like II"/>
    <property type="match status" value="2"/>
</dbReference>
<accession>M2PGW4</accession>
<keyword evidence="4" id="KW-0472">Membrane</keyword>
<gene>
    <name evidence="6" type="ORF">B0293_39445</name>
    <name evidence="5" type="ORF">C791_7028</name>
</gene>
<reference evidence="6 8" key="2">
    <citation type="submission" date="2017-02" db="EMBL/GenBank/DDBJ databases">
        <title>Amycolatopsis azurea DSM 43854 draft genome.</title>
        <authorList>
            <person name="Mayilraj S."/>
        </authorList>
    </citation>
    <scope>NUCLEOTIDE SEQUENCE [LARGE SCALE GENOMIC DNA]</scope>
    <source>
        <strain evidence="6 8">DSM 43854</strain>
    </source>
</reference>
<feature type="transmembrane region" description="Helical" evidence="4">
    <location>
        <begin position="86"/>
        <end position="106"/>
    </location>
</feature>
<proteinExistence type="inferred from homology"/>
<dbReference type="EMBL" id="MUXN01000031">
    <property type="protein sequence ID" value="OOC01094.1"/>
    <property type="molecule type" value="Genomic_DNA"/>
</dbReference>
<comment type="subcellular location">
    <subcellularLocation>
        <location evidence="1">Periplasm</location>
    </subcellularLocation>
</comment>
<keyword evidence="4" id="KW-1133">Transmembrane helix</keyword>
<reference evidence="5 7" key="1">
    <citation type="submission" date="2012-10" db="EMBL/GenBank/DDBJ databases">
        <title>Genome assembly of Amycolatopsis azurea DSM 43854.</title>
        <authorList>
            <person name="Khatri I."/>
            <person name="Kaur I."/>
            <person name="Subramanian S."/>
            <person name="Mayilraj S."/>
        </authorList>
    </citation>
    <scope>NUCLEOTIDE SEQUENCE [LARGE SCALE GENOMIC DNA]</scope>
    <source>
        <strain evidence="5 7">DSM 43854</strain>
    </source>
</reference>
<dbReference type="SUPFAM" id="SSF53850">
    <property type="entry name" value="Periplasmic binding protein-like II"/>
    <property type="match status" value="1"/>
</dbReference>
<dbReference type="Proteomes" id="UP000014137">
    <property type="component" value="Unassembled WGS sequence"/>
</dbReference>
<protein>
    <submittedName>
        <fullName evidence="5">Uncharacterized protein</fullName>
    </submittedName>
</protein>
<evidence type="ECO:0000256" key="3">
    <source>
        <dbReference type="ARBA" id="ARBA00022729"/>
    </source>
</evidence>
<dbReference type="EMBL" id="ANMG01000070">
    <property type="protein sequence ID" value="EMD23638.1"/>
    <property type="molecule type" value="Genomic_DNA"/>
</dbReference>
<evidence type="ECO:0000313" key="7">
    <source>
        <dbReference type="Proteomes" id="UP000014137"/>
    </source>
</evidence>
<dbReference type="PATRIC" id="fig|1238180.3.peg.6632"/>
<dbReference type="Pfam" id="PF13379">
    <property type="entry name" value="NMT1_2"/>
    <property type="match status" value="1"/>
</dbReference>